<proteinExistence type="predicted"/>
<feature type="region of interest" description="Disordered" evidence="1">
    <location>
        <begin position="41"/>
        <end position="65"/>
    </location>
</feature>
<reference evidence="2" key="2">
    <citation type="submission" date="2020-09" db="EMBL/GenBank/DDBJ databases">
        <authorList>
            <person name="Sun Q."/>
            <person name="Zhou Y."/>
        </authorList>
    </citation>
    <scope>NUCLEOTIDE SEQUENCE</scope>
    <source>
        <strain evidence="2">CGMCC 1.15371</strain>
    </source>
</reference>
<comment type="caution">
    <text evidence="2">The sequence shown here is derived from an EMBL/GenBank/DDBJ whole genome shotgun (WGS) entry which is preliminary data.</text>
</comment>
<feature type="compositionally biased region" description="Basic and acidic residues" evidence="1">
    <location>
        <begin position="41"/>
        <end position="53"/>
    </location>
</feature>
<name>A0A8J3E029_9BACL</name>
<dbReference type="EMBL" id="BMIR01000023">
    <property type="protein sequence ID" value="GGE53140.1"/>
    <property type="molecule type" value="Genomic_DNA"/>
</dbReference>
<dbReference type="RefSeq" id="WP_188697573.1">
    <property type="nucleotide sequence ID" value="NZ_BMIR01000023.1"/>
</dbReference>
<reference evidence="2" key="1">
    <citation type="journal article" date="2014" name="Int. J. Syst. Evol. Microbiol.">
        <title>Complete genome sequence of Corynebacterium casei LMG S-19264T (=DSM 44701T), isolated from a smear-ripened cheese.</title>
        <authorList>
            <consortium name="US DOE Joint Genome Institute (JGI-PGF)"/>
            <person name="Walter F."/>
            <person name="Albersmeier A."/>
            <person name="Kalinowski J."/>
            <person name="Ruckert C."/>
        </authorList>
    </citation>
    <scope>NUCLEOTIDE SEQUENCE</scope>
    <source>
        <strain evidence="2">CGMCC 1.15371</strain>
    </source>
</reference>
<evidence type="ECO:0000313" key="2">
    <source>
        <dbReference type="EMBL" id="GGE53140.1"/>
    </source>
</evidence>
<protein>
    <submittedName>
        <fullName evidence="2">Uncharacterized protein</fullName>
    </submittedName>
</protein>
<dbReference type="Proteomes" id="UP000628775">
    <property type="component" value="Unassembled WGS sequence"/>
</dbReference>
<gene>
    <name evidence="2" type="ORF">GCM10011391_35020</name>
</gene>
<dbReference type="AlphaFoldDB" id="A0A8J3E029"/>
<accession>A0A8J3E029</accession>
<keyword evidence="3" id="KW-1185">Reference proteome</keyword>
<evidence type="ECO:0000313" key="3">
    <source>
        <dbReference type="Proteomes" id="UP000628775"/>
    </source>
</evidence>
<evidence type="ECO:0000256" key="1">
    <source>
        <dbReference type="SAM" id="MobiDB-lite"/>
    </source>
</evidence>
<organism evidence="2 3">
    <name type="scientific">Pullulanibacillus camelliae</name>
    <dbReference type="NCBI Taxonomy" id="1707096"/>
    <lineage>
        <taxon>Bacteria</taxon>
        <taxon>Bacillati</taxon>
        <taxon>Bacillota</taxon>
        <taxon>Bacilli</taxon>
        <taxon>Bacillales</taxon>
        <taxon>Sporolactobacillaceae</taxon>
        <taxon>Pullulanibacillus</taxon>
    </lineage>
</organism>
<sequence length="321" mass="36789">MLKKWLSIGIVTLVALVLLGYKINQSHPELFSKLMMSKDKKESPEEIAQEKGRKSSRSTGENAEVHRDVDLEKHFPFNTSEEKKLAQKYPDQFNIVRKMYYYLDNIENAQGDVEWGDSRENKMRETFSVDYEKQMSLSKIYYIEKGQVAQQENVLFQHAAASEQLPLKHLYTKQSIKSSDIFTYLKVGQETIESQWYTLIYNDYPSWHYHSGTKFGMPVYLIEGDIPKAISEDLAGHFKMTVSQDTGALLSLDCYGHKNKVIYFVNARHLKINHGVSKQAFQLDFTGDKRVSGHGFLLETPGYNGGVKKEAPNTCTEANPC</sequence>